<evidence type="ECO:0000313" key="8">
    <source>
        <dbReference type="EMBL" id="CAF0893506.1"/>
    </source>
</evidence>
<dbReference type="AlphaFoldDB" id="A0A814H3M4"/>
<evidence type="ECO:0000256" key="3">
    <source>
        <dbReference type="ARBA" id="ARBA00022980"/>
    </source>
</evidence>
<evidence type="ECO:0000256" key="5">
    <source>
        <dbReference type="ARBA" id="ARBA00023274"/>
    </source>
</evidence>
<accession>A0A814H3M4</accession>
<dbReference type="Proteomes" id="UP000681722">
    <property type="component" value="Unassembled WGS sequence"/>
</dbReference>
<dbReference type="SUPFAM" id="SSF52166">
    <property type="entry name" value="Ribosomal protein L4"/>
    <property type="match status" value="1"/>
</dbReference>
<evidence type="ECO:0000256" key="6">
    <source>
        <dbReference type="ARBA" id="ARBA00040565"/>
    </source>
</evidence>
<comment type="similarity">
    <text evidence="2">Belongs to the universal ribosomal protein uL4 family.</text>
</comment>
<dbReference type="GO" id="GO:0005743">
    <property type="term" value="C:mitochondrial inner membrane"/>
    <property type="evidence" value="ECO:0007669"/>
    <property type="project" value="UniProtKB-ARBA"/>
</dbReference>
<dbReference type="Proteomes" id="UP000663829">
    <property type="component" value="Unassembled WGS sequence"/>
</dbReference>
<dbReference type="EMBL" id="CAJNOK010003238">
    <property type="protein sequence ID" value="CAF0893506.1"/>
    <property type="molecule type" value="Genomic_DNA"/>
</dbReference>
<reference evidence="9" key="1">
    <citation type="submission" date="2021-02" db="EMBL/GenBank/DDBJ databases">
        <authorList>
            <person name="Nowell W R."/>
        </authorList>
    </citation>
    <scope>NUCLEOTIDE SEQUENCE</scope>
</reference>
<sequence>MLKFTESVDLIRTYICDYGNSLFHRSISKAVSDSSSANTPFPQLPVIVSRQLEYPHPKYPPLQAWLETLGQKKDEKLGILDLHPSIWHVPPRLDILHDNVEWQKTYKKIDWTYTPMLHEYPSMRKKPWPQKGTGKARAKNRWSPTWKGGYIPHGPKGPTSFFYVLPRHQRVMGLCTALTVKLHQNDIHFVDSLDLPTHEPSYLQELSEDRFWGPSILFVDDTDVMPHNIMFASAKTEGFTLMPVYGLNVYSILKHTTVVLTLRALNKIEKKLLHNLHSYDTQQEQPPPPEDP</sequence>
<evidence type="ECO:0000256" key="4">
    <source>
        <dbReference type="ARBA" id="ARBA00023128"/>
    </source>
</evidence>
<gene>
    <name evidence="9" type="ORF">GPM918_LOCUS13934</name>
    <name evidence="8" type="ORF">OVA965_LOCUS9250</name>
    <name evidence="11" type="ORF">SRO942_LOCUS13934</name>
    <name evidence="10" type="ORF">TMI583_LOCUS9245</name>
</gene>
<comment type="subcellular location">
    <subcellularLocation>
        <location evidence="1">Mitochondrion</location>
    </subcellularLocation>
</comment>
<dbReference type="GO" id="GO:0005840">
    <property type="term" value="C:ribosome"/>
    <property type="evidence" value="ECO:0007669"/>
    <property type="project" value="UniProtKB-KW"/>
</dbReference>
<dbReference type="InterPro" id="IPR002136">
    <property type="entry name" value="Ribosomal_uL4"/>
</dbReference>
<dbReference type="Pfam" id="PF00573">
    <property type="entry name" value="Ribosomal_L4"/>
    <property type="match status" value="1"/>
</dbReference>
<dbReference type="GO" id="GO:0006412">
    <property type="term" value="P:translation"/>
    <property type="evidence" value="ECO:0007669"/>
    <property type="project" value="InterPro"/>
</dbReference>
<evidence type="ECO:0000256" key="2">
    <source>
        <dbReference type="ARBA" id="ARBA00010528"/>
    </source>
</evidence>
<dbReference type="EMBL" id="CAJOBA010003238">
    <property type="protein sequence ID" value="CAF3675341.1"/>
    <property type="molecule type" value="Genomic_DNA"/>
</dbReference>
<dbReference type="EMBL" id="CAJNOQ010003285">
    <property type="protein sequence ID" value="CAF1004453.1"/>
    <property type="molecule type" value="Genomic_DNA"/>
</dbReference>
<protein>
    <recommendedName>
        <fullName evidence="6">Large ribosomal subunit protein uL4m</fullName>
    </recommendedName>
    <alternativeName>
        <fullName evidence="7">39S ribosomal protein L4, mitochondrial</fullName>
    </alternativeName>
</protein>
<keyword evidence="5" id="KW-0687">Ribonucleoprotein</keyword>
<keyword evidence="3" id="KW-0689">Ribosomal protein</keyword>
<dbReference type="Proteomes" id="UP000682733">
    <property type="component" value="Unassembled WGS sequence"/>
</dbReference>
<organism evidence="9 12">
    <name type="scientific">Didymodactylos carnosus</name>
    <dbReference type="NCBI Taxonomy" id="1234261"/>
    <lineage>
        <taxon>Eukaryota</taxon>
        <taxon>Metazoa</taxon>
        <taxon>Spiralia</taxon>
        <taxon>Gnathifera</taxon>
        <taxon>Rotifera</taxon>
        <taxon>Eurotatoria</taxon>
        <taxon>Bdelloidea</taxon>
        <taxon>Philodinida</taxon>
        <taxon>Philodinidae</taxon>
        <taxon>Didymodactylos</taxon>
    </lineage>
</organism>
<comment type="caution">
    <text evidence="9">The sequence shown here is derived from an EMBL/GenBank/DDBJ whole genome shotgun (WGS) entry which is preliminary data.</text>
</comment>
<evidence type="ECO:0000313" key="10">
    <source>
        <dbReference type="EMBL" id="CAF3675341.1"/>
    </source>
</evidence>
<evidence type="ECO:0000313" key="12">
    <source>
        <dbReference type="Proteomes" id="UP000663829"/>
    </source>
</evidence>
<dbReference type="PANTHER" id="PTHR10746">
    <property type="entry name" value="50S RIBOSOMAL PROTEIN L4"/>
    <property type="match status" value="1"/>
</dbReference>
<proteinExistence type="inferred from homology"/>
<keyword evidence="4" id="KW-0496">Mitochondrion</keyword>
<dbReference type="GO" id="GO:1990904">
    <property type="term" value="C:ribonucleoprotein complex"/>
    <property type="evidence" value="ECO:0007669"/>
    <property type="project" value="UniProtKB-KW"/>
</dbReference>
<dbReference type="Gene3D" id="3.40.1370.10">
    <property type="match status" value="1"/>
</dbReference>
<name>A0A814H3M4_9BILA</name>
<dbReference type="InterPro" id="IPR023574">
    <property type="entry name" value="Ribosomal_uL4_dom_sf"/>
</dbReference>
<dbReference type="Proteomes" id="UP000677228">
    <property type="component" value="Unassembled WGS sequence"/>
</dbReference>
<evidence type="ECO:0000256" key="1">
    <source>
        <dbReference type="ARBA" id="ARBA00004173"/>
    </source>
</evidence>
<dbReference type="InterPro" id="IPR013005">
    <property type="entry name" value="Ribosomal_uL4-like"/>
</dbReference>
<keyword evidence="12" id="KW-1185">Reference proteome</keyword>
<dbReference type="GO" id="GO:0003735">
    <property type="term" value="F:structural constituent of ribosome"/>
    <property type="evidence" value="ECO:0007669"/>
    <property type="project" value="InterPro"/>
</dbReference>
<evidence type="ECO:0000256" key="7">
    <source>
        <dbReference type="ARBA" id="ARBA00082711"/>
    </source>
</evidence>
<dbReference type="PANTHER" id="PTHR10746:SF6">
    <property type="entry name" value="LARGE RIBOSOMAL SUBUNIT PROTEIN UL4M"/>
    <property type="match status" value="1"/>
</dbReference>
<evidence type="ECO:0000313" key="11">
    <source>
        <dbReference type="EMBL" id="CAF3775817.1"/>
    </source>
</evidence>
<dbReference type="OrthoDB" id="275876at2759"/>
<evidence type="ECO:0000313" key="9">
    <source>
        <dbReference type="EMBL" id="CAF1004453.1"/>
    </source>
</evidence>
<dbReference type="FunFam" id="3.40.1370.10:FF:000005">
    <property type="entry name" value="39S ribosomal protein L4, mitochondrial"/>
    <property type="match status" value="1"/>
</dbReference>
<dbReference type="EMBL" id="CAJOBC010003285">
    <property type="protein sequence ID" value="CAF3775817.1"/>
    <property type="molecule type" value="Genomic_DNA"/>
</dbReference>